<gene>
    <name evidence="3" type="ORF">QQZ08_002600</name>
</gene>
<feature type="signal peptide" evidence="2">
    <location>
        <begin position="1"/>
        <end position="32"/>
    </location>
</feature>
<dbReference type="EMBL" id="JAZAVK010000016">
    <property type="protein sequence ID" value="KAK7430811.1"/>
    <property type="molecule type" value="Genomic_DNA"/>
</dbReference>
<evidence type="ECO:0000313" key="4">
    <source>
        <dbReference type="Proteomes" id="UP001498421"/>
    </source>
</evidence>
<dbReference type="InterPro" id="IPR011989">
    <property type="entry name" value="ARM-like"/>
</dbReference>
<feature type="compositionally biased region" description="Low complexity" evidence="1">
    <location>
        <begin position="33"/>
        <end position="47"/>
    </location>
</feature>
<dbReference type="Proteomes" id="UP001498421">
    <property type="component" value="Unassembled WGS sequence"/>
</dbReference>
<reference evidence="3 4" key="1">
    <citation type="journal article" date="2025" name="Microbiol. Resour. Announc.">
        <title>Draft genome sequences for Neonectria magnoliae and Neonectria punicea, canker pathogens of Liriodendron tulipifera and Acer saccharum in West Virginia.</title>
        <authorList>
            <person name="Petronek H.M."/>
            <person name="Kasson M.T."/>
            <person name="Metheny A.M."/>
            <person name="Stauder C.M."/>
            <person name="Lovett B."/>
            <person name="Lynch S.C."/>
            <person name="Garnas J.R."/>
            <person name="Kasson L.R."/>
            <person name="Stajich J.E."/>
        </authorList>
    </citation>
    <scope>NUCLEOTIDE SEQUENCE [LARGE SCALE GENOMIC DNA]</scope>
    <source>
        <strain evidence="3 4">NRRL 64651</strain>
    </source>
</reference>
<organism evidence="3 4">
    <name type="scientific">Neonectria magnoliae</name>
    <dbReference type="NCBI Taxonomy" id="2732573"/>
    <lineage>
        <taxon>Eukaryota</taxon>
        <taxon>Fungi</taxon>
        <taxon>Dikarya</taxon>
        <taxon>Ascomycota</taxon>
        <taxon>Pezizomycotina</taxon>
        <taxon>Sordariomycetes</taxon>
        <taxon>Hypocreomycetidae</taxon>
        <taxon>Hypocreales</taxon>
        <taxon>Nectriaceae</taxon>
        <taxon>Neonectria</taxon>
    </lineage>
</organism>
<keyword evidence="2" id="KW-0732">Signal</keyword>
<name>A0ABR1IB95_9HYPO</name>
<feature type="region of interest" description="Disordered" evidence="1">
    <location>
        <begin position="33"/>
        <end position="52"/>
    </location>
</feature>
<evidence type="ECO:0000256" key="2">
    <source>
        <dbReference type="SAM" id="SignalP"/>
    </source>
</evidence>
<evidence type="ECO:0000313" key="3">
    <source>
        <dbReference type="EMBL" id="KAK7430811.1"/>
    </source>
</evidence>
<comment type="caution">
    <text evidence="3">The sequence shown here is derived from an EMBL/GenBank/DDBJ whole genome shotgun (WGS) entry which is preliminary data.</text>
</comment>
<evidence type="ECO:0000256" key="1">
    <source>
        <dbReference type="SAM" id="MobiDB-lite"/>
    </source>
</evidence>
<proteinExistence type="predicted"/>
<accession>A0ABR1IB95</accession>
<keyword evidence="4" id="KW-1185">Reference proteome</keyword>
<dbReference type="Gene3D" id="1.25.10.10">
    <property type="entry name" value="Leucine-rich Repeat Variant"/>
    <property type="match status" value="1"/>
</dbReference>
<sequence>MTPSRSKTTSFSLFLAIVFGVLVCILAAPAQASSSSSSSSSQPSPSADVDLICHTSNPDECYPRVFQPTDEFQAVHDDQELPNGLHVRLNIWTGLKEAKINVPDEADPALEGLPVDQAVLVVDPEQPDAPQIPRGAPEYETVGKIKEPQPEYETHPFFEAMKMLKSGVSEGGKVFDDALEGMEELSHDIYYGLKITEDPAVLKALFCLMTDHDLPSAEGTAPRDQQAAAILAGALQNNPTALKAVDKEWANIMEFKCPKSGKPLSEGFYSSFMPPDSTTGADAKQFASRAKAKAAAINGLIKSDFIRAQFLQNDGMRNLLEVLVPEGKEWATAQRKVGQVVIDTFLDGDMGAKLGQWPRTPRSSDAECRTDEGQMNEGCWDYHAQRIMKANKRDSGHWSRDLHDRLAAVRKSGKVGTRHEDL</sequence>
<feature type="chain" id="PRO_5045559075" description="Nucleotide exchange factor SIL1" evidence="2">
    <location>
        <begin position="33"/>
        <end position="422"/>
    </location>
</feature>
<evidence type="ECO:0008006" key="5">
    <source>
        <dbReference type="Google" id="ProtNLM"/>
    </source>
</evidence>
<protein>
    <recommendedName>
        <fullName evidence="5">Nucleotide exchange factor SIL1</fullName>
    </recommendedName>
</protein>